<dbReference type="SUPFAM" id="SSF50630">
    <property type="entry name" value="Acid proteases"/>
    <property type="match status" value="1"/>
</dbReference>
<dbReference type="PANTHER" id="PTHR33067">
    <property type="entry name" value="RNA-DIRECTED DNA POLYMERASE-RELATED"/>
    <property type="match status" value="1"/>
</dbReference>
<evidence type="ECO:0000313" key="1">
    <source>
        <dbReference type="EMBL" id="GJU05805.1"/>
    </source>
</evidence>
<dbReference type="Pfam" id="PF08284">
    <property type="entry name" value="RVP_2"/>
    <property type="match status" value="1"/>
</dbReference>
<name>A0ABQ5J013_9ASTR</name>
<dbReference type="CDD" id="cd00303">
    <property type="entry name" value="retropepsin_like"/>
    <property type="match status" value="1"/>
</dbReference>
<keyword evidence="2" id="KW-1185">Reference proteome</keyword>
<organism evidence="1 2">
    <name type="scientific">Tanacetum coccineum</name>
    <dbReference type="NCBI Taxonomy" id="301880"/>
    <lineage>
        <taxon>Eukaryota</taxon>
        <taxon>Viridiplantae</taxon>
        <taxon>Streptophyta</taxon>
        <taxon>Embryophyta</taxon>
        <taxon>Tracheophyta</taxon>
        <taxon>Spermatophyta</taxon>
        <taxon>Magnoliopsida</taxon>
        <taxon>eudicotyledons</taxon>
        <taxon>Gunneridae</taxon>
        <taxon>Pentapetalae</taxon>
        <taxon>asterids</taxon>
        <taxon>campanulids</taxon>
        <taxon>Asterales</taxon>
        <taxon>Asteraceae</taxon>
        <taxon>Asteroideae</taxon>
        <taxon>Anthemideae</taxon>
        <taxon>Anthemidinae</taxon>
        <taxon>Tanacetum</taxon>
    </lineage>
</organism>
<sequence length="250" mass="27912">MPKYAKFMKDLLSKKGKGSEASKIILNEQCSAVVLNKVPHKEKDPGGFTIPCVIGQSGITKALADLGASISLMPYSMFLRLNLGDLKPTQMCIEHANKTTQFPKGIAENIMVKIDKFVFPVDFVILDMEEDHRIPIILGRPFLATAHAMIDVFNKKISFEVGDEIITFDLEKSMRFPPFNEDTCHAADIIDLSVVNNIQEILQQDHDNSIEPILYQLPKIYEDDDNPVLLAAISIDDVKLLQNSKNSPPT</sequence>
<gene>
    <name evidence="1" type="ORF">Tco_1122235</name>
</gene>
<evidence type="ECO:0000313" key="2">
    <source>
        <dbReference type="Proteomes" id="UP001151760"/>
    </source>
</evidence>
<dbReference type="Proteomes" id="UP001151760">
    <property type="component" value="Unassembled WGS sequence"/>
</dbReference>
<accession>A0ABQ5J013</accession>
<dbReference type="EMBL" id="BQNB010021379">
    <property type="protein sequence ID" value="GJU05805.1"/>
    <property type="molecule type" value="Genomic_DNA"/>
</dbReference>
<proteinExistence type="predicted"/>
<protein>
    <submittedName>
        <fullName evidence="1">Transposon ty3-I gag-pol polyprotein</fullName>
    </submittedName>
</protein>
<dbReference type="PANTHER" id="PTHR33067:SF35">
    <property type="entry name" value="ASPARTIC PEPTIDASE DDI1-TYPE DOMAIN-CONTAINING PROTEIN"/>
    <property type="match status" value="1"/>
</dbReference>
<reference evidence="1" key="1">
    <citation type="journal article" date="2022" name="Int. J. Mol. Sci.">
        <title>Draft Genome of Tanacetum Coccineum: Genomic Comparison of Closely Related Tanacetum-Family Plants.</title>
        <authorList>
            <person name="Yamashiro T."/>
            <person name="Shiraishi A."/>
            <person name="Nakayama K."/>
            <person name="Satake H."/>
        </authorList>
    </citation>
    <scope>NUCLEOTIDE SEQUENCE</scope>
</reference>
<dbReference type="Gene3D" id="2.40.70.10">
    <property type="entry name" value="Acid Proteases"/>
    <property type="match status" value="1"/>
</dbReference>
<dbReference type="InterPro" id="IPR021109">
    <property type="entry name" value="Peptidase_aspartic_dom_sf"/>
</dbReference>
<comment type="caution">
    <text evidence="1">The sequence shown here is derived from an EMBL/GenBank/DDBJ whole genome shotgun (WGS) entry which is preliminary data.</text>
</comment>
<reference evidence="1" key="2">
    <citation type="submission" date="2022-01" db="EMBL/GenBank/DDBJ databases">
        <authorList>
            <person name="Yamashiro T."/>
            <person name="Shiraishi A."/>
            <person name="Satake H."/>
            <person name="Nakayama K."/>
        </authorList>
    </citation>
    <scope>NUCLEOTIDE SEQUENCE</scope>
</reference>